<feature type="transmembrane region" description="Helical" evidence="1">
    <location>
        <begin position="127"/>
        <end position="152"/>
    </location>
</feature>
<feature type="transmembrane region" description="Helical" evidence="1">
    <location>
        <begin position="101"/>
        <end position="120"/>
    </location>
</feature>
<feature type="transmembrane region" description="Helical" evidence="1">
    <location>
        <begin position="208"/>
        <end position="226"/>
    </location>
</feature>
<feature type="transmembrane region" description="Helical" evidence="1">
    <location>
        <begin position="69"/>
        <end position="89"/>
    </location>
</feature>
<dbReference type="AlphaFoldDB" id="G9GAY0"/>
<evidence type="ECO:0000313" key="2">
    <source>
        <dbReference type="EMBL" id="AEW70664.1"/>
    </source>
</evidence>
<dbReference type="RefSeq" id="WP_014343699.1">
    <property type="nucleotide sequence ID" value="NC_016852.1"/>
</dbReference>
<evidence type="ECO:0000256" key="1">
    <source>
        <dbReference type="SAM" id="Phobius"/>
    </source>
</evidence>
<feature type="transmembrane region" description="Helical" evidence="1">
    <location>
        <begin position="172"/>
        <end position="196"/>
    </location>
</feature>
<keyword evidence="1" id="KW-1133">Transmembrane helix</keyword>
<proteinExistence type="predicted"/>
<reference evidence="2" key="1">
    <citation type="journal article" date="2012" name="J. Appl. Microbiol.">
        <title>Prevalence of tet gene and complete genome sequencing of tet gene-encoded plasmid (pAHH01) isolated from Aeromonas species in South Korea.</title>
        <authorList>
            <person name="Han J.E."/>
            <person name="Kim J.H."/>
            <person name="Choresca C.H.Jr."/>
            <person name="Shin S.P."/>
            <person name="Jun J.W."/>
            <person name="Chai J.Y."/>
            <person name="Park S.C."/>
        </authorList>
    </citation>
    <scope>NUCLEOTIDE SEQUENCE</scope>
    <source>
        <plasmid evidence="2">pAHH01</plasmid>
    </source>
</reference>
<sequence length="290" mass="32272">MRGNGVSCTALDAPVMPKLSSCSQASAHPIDTAYLESFNLNGQGKVANRNEMPTGTKTMNRTFWNKPHIRRWAIFALLPLLAATLPLLLEASYRAYLNLGTHFNKGEGLFICAIFYFIALRVRSRGFNIITAALFFYFIFSQLAHLGIYHSWLSPTEILLFFEEFSEVYRTGITMLPSLLLPLLIALLSLLPIVLLRHATMPKSDSRRLIAFFSLILIAPVIQSALAKSKSEDAPHLRYSALRSAIQTSSIFLGKTVPDQLSGQSNVDKYVKEAPSIQTGAEQSRAELLF</sequence>
<accession>G9GAY0</accession>
<protein>
    <submittedName>
        <fullName evidence="2">Uncharacterized protein</fullName>
    </submittedName>
</protein>
<geneLocation type="plasmid" evidence="2">
    <name>pAHH01</name>
</geneLocation>
<keyword evidence="1" id="KW-0812">Transmembrane</keyword>
<organism evidence="2">
    <name type="scientific">Aeromonas hydrophila</name>
    <dbReference type="NCBI Taxonomy" id="644"/>
    <lineage>
        <taxon>Bacteria</taxon>
        <taxon>Pseudomonadati</taxon>
        <taxon>Pseudomonadota</taxon>
        <taxon>Gammaproteobacteria</taxon>
        <taxon>Aeromonadales</taxon>
        <taxon>Aeromonadaceae</taxon>
        <taxon>Aeromonas</taxon>
    </lineage>
</organism>
<name>G9GAY0_AERHY</name>
<keyword evidence="1" id="KW-0472">Membrane</keyword>
<keyword evidence="2" id="KW-0614">Plasmid</keyword>
<dbReference type="EMBL" id="JN315882">
    <property type="protein sequence ID" value="AEW70664.1"/>
    <property type="molecule type" value="Genomic_DNA"/>
</dbReference>